<comment type="caution">
    <text evidence="1">The sequence shown here is derived from an EMBL/GenBank/DDBJ whole genome shotgun (WGS) entry which is preliminary data.</text>
</comment>
<sequence>MNMFTITADNAIEILKEVTDNTLCEKIIQLAASKISSSSHSIPDDKKVKDDFVYYAPYSLCEVHNRLSSKQTMVVNYTFITEPVSRDINVLIEMKQKHINYLQLEIFSMNIFDTLKATKVHEKIKIIS</sequence>
<dbReference type="Proteomes" id="UP000824120">
    <property type="component" value="Chromosome 10"/>
</dbReference>
<evidence type="ECO:0000313" key="1">
    <source>
        <dbReference type="EMBL" id="KAG5580833.1"/>
    </source>
</evidence>
<reference evidence="1 2" key="1">
    <citation type="submission" date="2020-09" db="EMBL/GenBank/DDBJ databases">
        <title>De no assembly of potato wild relative species, Solanum commersonii.</title>
        <authorList>
            <person name="Cho K."/>
        </authorList>
    </citation>
    <scope>NUCLEOTIDE SEQUENCE [LARGE SCALE GENOMIC DNA]</scope>
    <source>
        <strain evidence="1">LZ3.2</strain>
        <tissue evidence="1">Leaf</tissue>
    </source>
</reference>
<evidence type="ECO:0000313" key="2">
    <source>
        <dbReference type="Proteomes" id="UP000824120"/>
    </source>
</evidence>
<dbReference type="EMBL" id="JACXVP010000010">
    <property type="protein sequence ID" value="KAG5580833.1"/>
    <property type="molecule type" value="Genomic_DNA"/>
</dbReference>
<keyword evidence="2" id="KW-1185">Reference proteome</keyword>
<proteinExistence type="predicted"/>
<dbReference type="OrthoDB" id="1743486at2759"/>
<name>A0A9J5WY87_SOLCO</name>
<gene>
    <name evidence="1" type="ORF">H5410_051460</name>
</gene>
<organism evidence="1 2">
    <name type="scientific">Solanum commersonii</name>
    <name type="common">Commerson's wild potato</name>
    <name type="synonym">Commerson's nightshade</name>
    <dbReference type="NCBI Taxonomy" id="4109"/>
    <lineage>
        <taxon>Eukaryota</taxon>
        <taxon>Viridiplantae</taxon>
        <taxon>Streptophyta</taxon>
        <taxon>Embryophyta</taxon>
        <taxon>Tracheophyta</taxon>
        <taxon>Spermatophyta</taxon>
        <taxon>Magnoliopsida</taxon>
        <taxon>eudicotyledons</taxon>
        <taxon>Gunneridae</taxon>
        <taxon>Pentapetalae</taxon>
        <taxon>asterids</taxon>
        <taxon>lamiids</taxon>
        <taxon>Solanales</taxon>
        <taxon>Solanaceae</taxon>
        <taxon>Solanoideae</taxon>
        <taxon>Solaneae</taxon>
        <taxon>Solanum</taxon>
    </lineage>
</organism>
<accession>A0A9J5WY87</accession>
<protein>
    <submittedName>
        <fullName evidence="1">Uncharacterized protein</fullName>
    </submittedName>
</protein>
<dbReference type="AlphaFoldDB" id="A0A9J5WY87"/>